<proteinExistence type="predicted"/>
<accession>A0A077N171</accession>
<feature type="compositionally biased region" description="Polar residues" evidence="1">
    <location>
        <begin position="11"/>
        <end position="21"/>
    </location>
</feature>
<evidence type="ECO:0000313" key="2">
    <source>
        <dbReference type="EMBL" id="CDG95836.1"/>
    </source>
</evidence>
<dbReference type="AntiFam" id="ANF00006">
    <property type="entry name" value="Translation of CRISPR region"/>
</dbReference>
<comment type="caution">
    <text evidence="2">The sequence shown here is derived from an EMBL/GenBank/DDBJ whole genome shotgun (WGS) entry which is preliminary data.</text>
</comment>
<name>A0A077N171_XENBV</name>
<dbReference type="Proteomes" id="UP000028511">
    <property type="component" value="Unassembled WGS sequence"/>
</dbReference>
<organism evidence="2 3">
    <name type="scientific">Xenorhabdus bovienii str. puntauvense</name>
    <dbReference type="NCBI Taxonomy" id="1398201"/>
    <lineage>
        <taxon>Bacteria</taxon>
        <taxon>Pseudomonadati</taxon>
        <taxon>Pseudomonadota</taxon>
        <taxon>Gammaproteobacteria</taxon>
        <taxon>Enterobacterales</taxon>
        <taxon>Morganellaceae</taxon>
        <taxon>Xenorhabdus</taxon>
    </lineage>
</organism>
<dbReference type="AlphaFoldDB" id="A0A077N171"/>
<dbReference type="EMBL" id="CBSW010000071">
    <property type="protein sequence ID" value="CDG95836.1"/>
    <property type="molecule type" value="Genomic_DNA"/>
</dbReference>
<evidence type="ECO:0000313" key="3">
    <source>
        <dbReference type="Proteomes" id="UP000028511"/>
    </source>
</evidence>
<dbReference type="AntiFam" id="ANF00057">
    <property type="entry name" value="Translation of E. coli type CRISPR repeat"/>
</dbReference>
<sequence length="78" mass="8836">MEGVADRRNSYGFSTHQSDNDLSPAFAGEQNSDIKDVKTMFGLSPHLRGTVHHPHELHVFRRFIPAFAGNRLISCYCF</sequence>
<protein>
    <submittedName>
        <fullName evidence="2">Uncharacterized protein</fullName>
    </submittedName>
</protein>
<reference evidence="2" key="1">
    <citation type="submission" date="2013-07" db="EMBL/GenBank/DDBJ databases">
        <title>Sub-species coevolution in mutualistic symbiosis.</title>
        <authorList>
            <person name="Murfin K."/>
            <person name="Klassen J."/>
            <person name="Lee M."/>
            <person name="Forst S."/>
            <person name="Stock P."/>
            <person name="Goodrich-Blair H."/>
        </authorList>
    </citation>
    <scope>NUCLEOTIDE SEQUENCE [LARGE SCALE GENOMIC DNA]</scope>
    <source>
        <strain evidence="2">Puntauvense</strain>
    </source>
</reference>
<dbReference type="HOGENOM" id="CLU_2621215_0_0_6"/>
<feature type="region of interest" description="Disordered" evidence="1">
    <location>
        <begin position="1"/>
        <end position="28"/>
    </location>
</feature>
<evidence type="ECO:0000256" key="1">
    <source>
        <dbReference type="SAM" id="MobiDB-lite"/>
    </source>
</evidence>
<gene>
    <name evidence="2" type="ORF">XBP1_1620019</name>
</gene>